<sequence>MEVQNPLSPKAPLKLLTRQTVHWEIYHYARPSFVDLFPFSWIKFHQPYFKPLYLHLTSPVLYLILMENQATPYLKSHGREKL</sequence>
<gene>
    <name evidence="1" type="ORF">SAMN05421880_11085</name>
</gene>
<keyword evidence="2" id="KW-1185">Reference proteome</keyword>
<dbReference type="AlphaFoldDB" id="A0A1I4PC11"/>
<evidence type="ECO:0000313" key="2">
    <source>
        <dbReference type="Proteomes" id="UP000199561"/>
    </source>
</evidence>
<reference evidence="1 2" key="1">
    <citation type="submission" date="2016-10" db="EMBL/GenBank/DDBJ databases">
        <authorList>
            <person name="de Groot N.N."/>
        </authorList>
    </citation>
    <scope>NUCLEOTIDE SEQUENCE [LARGE SCALE GENOMIC DNA]</scope>
    <source>
        <strain evidence="1 2">Nm146</strain>
    </source>
</reference>
<protein>
    <submittedName>
        <fullName evidence="1">Uncharacterized protein</fullName>
    </submittedName>
</protein>
<proteinExistence type="predicted"/>
<accession>A0A1I4PC11</accession>
<organism evidence="1 2">
    <name type="scientific">Nitrosomonas nitrosa</name>
    <dbReference type="NCBI Taxonomy" id="52442"/>
    <lineage>
        <taxon>Bacteria</taxon>
        <taxon>Pseudomonadati</taxon>
        <taxon>Pseudomonadota</taxon>
        <taxon>Betaproteobacteria</taxon>
        <taxon>Nitrosomonadales</taxon>
        <taxon>Nitrosomonadaceae</taxon>
        <taxon>Nitrosomonas</taxon>
    </lineage>
</organism>
<dbReference type="EMBL" id="FOUF01000010">
    <property type="protein sequence ID" value="SFM25269.1"/>
    <property type="molecule type" value="Genomic_DNA"/>
</dbReference>
<evidence type="ECO:0000313" key="1">
    <source>
        <dbReference type="EMBL" id="SFM25269.1"/>
    </source>
</evidence>
<dbReference type="Proteomes" id="UP000199561">
    <property type="component" value="Unassembled WGS sequence"/>
</dbReference>
<name>A0A1I4PC11_9PROT</name>